<sequence length="137" mass="15170">MLTEKSFLGTGWTFPPAFTNNGAGVGMVSGPEDINESLAILLGTRIGERVMQERFGCNLDGFLFEEMDQGLVNDITSTVSDAILYFEPRITVENLDVDESDDEPGLLLIRIDYSIRGTNSRYNMVYPFYVNEGSVAP</sequence>
<dbReference type="EMBL" id="CAADEY010000049">
    <property type="protein sequence ID" value="VFJ55634.1"/>
    <property type="molecule type" value="Genomic_DNA"/>
</dbReference>
<dbReference type="InterPro" id="IPR007048">
    <property type="entry name" value="IraD/Gp25-like"/>
</dbReference>
<gene>
    <name evidence="2" type="ORF">BECKDK2373C_GA0170839_104929</name>
</gene>
<proteinExistence type="predicted"/>
<organism evidence="2">
    <name type="scientific">Candidatus Kentrum sp. DK</name>
    <dbReference type="NCBI Taxonomy" id="2126562"/>
    <lineage>
        <taxon>Bacteria</taxon>
        <taxon>Pseudomonadati</taxon>
        <taxon>Pseudomonadota</taxon>
        <taxon>Gammaproteobacteria</taxon>
        <taxon>Candidatus Kentrum</taxon>
    </lineage>
</organism>
<accession>A0A450SP12</accession>
<name>A0A450SP12_9GAMM</name>
<protein>
    <recommendedName>
        <fullName evidence="1">IraD/Gp25-like domain-containing protein</fullName>
    </recommendedName>
</protein>
<dbReference type="SUPFAM" id="SSF160719">
    <property type="entry name" value="gpW/gp25-like"/>
    <property type="match status" value="1"/>
</dbReference>
<dbReference type="Gene3D" id="3.10.450.40">
    <property type="match status" value="1"/>
</dbReference>
<reference evidence="2" key="1">
    <citation type="submission" date="2019-02" db="EMBL/GenBank/DDBJ databases">
        <authorList>
            <person name="Gruber-Vodicka R. H."/>
            <person name="Seah K. B. B."/>
        </authorList>
    </citation>
    <scope>NUCLEOTIDE SEQUENCE</scope>
    <source>
        <strain evidence="2">BECK_DK161</strain>
    </source>
</reference>
<feature type="domain" description="IraD/Gp25-like" evidence="1">
    <location>
        <begin position="30"/>
        <end position="119"/>
    </location>
</feature>
<dbReference type="AlphaFoldDB" id="A0A450SP12"/>
<dbReference type="Pfam" id="PF04965">
    <property type="entry name" value="GPW_gp25"/>
    <property type="match status" value="1"/>
</dbReference>
<evidence type="ECO:0000313" key="2">
    <source>
        <dbReference type="EMBL" id="VFJ55634.1"/>
    </source>
</evidence>
<evidence type="ECO:0000259" key="1">
    <source>
        <dbReference type="Pfam" id="PF04965"/>
    </source>
</evidence>